<evidence type="ECO:0000256" key="1">
    <source>
        <dbReference type="SAM" id="MobiDB-lite"/>
    </source>
</evidence>
<comment type="caution">
    <text evidence="2">The sequence shown here is derived from an EMBL/GenBank/DDBJ whole genome shotgun (WGS) entry which is preliminary data.</text>
</comment>
<reference evidence="2 3" key="1">
    <citation type="journal article" date="2019" name="Int. J. Syst. Evol. Microbiol.">
        <title>The Global Catalogue of Microorganisms (GCM) 10K type strain sequencing project: providing services to taxonomists for standard genome sequencing and annotation.</title>
        <authorList>
            <consortium name="The Broad Institute Genomics Platform"/>
            <consortium name="The Broad Institute Genome Sequencing Center for Infectious Disease"/>
            <person name="Wu L."/>
            <person name="Ma J."/>
        </authorList>
    </citation>
    <scope>NUCLEOTIDE SEQUENCE [LARGE SCALE GENOMIC DNA]</scope>
    <source>
        <strain evidence="2 3">JCM 4395</strain>
    </source>
</reference>
<dbReference type="Proteomes" id="UP001501777">
    <property type="component" value="Unassembled WGS sequence"/>
</dbReference>
<organism evidence="2 3">
    <name type="scientific">Streptomyces longisporus</name>
    <dbReference type="NCBI Taxonomy" id="1948"/>
    <lineage>
        <taxon>Bacteria</taxon>
        <taxon>Bacillati</taxon>
        <taxon>Actinomycetota</taxon>
        <taxon>Actinomycetes</taxon>
        <taxon>Kitasatosporales</taxon>
        <taxon>Streptomycetaceae</taxon>
        <taxon>Streptomyces</taxon>
    </lineage>
</organism>
<name>A0ABN3LK14_STRLO</name>
<gene>
    <name evidence="2" type="ORF">GCM10010276_22460</name>
</gene>
<accession>A0ABN3LK14</accession>
<feature type="region of interest" description="Disordered" evidence="1">
    <location>
        <begin position="66"/>
        <end position="95"/>
    </location>
</feature>
<keyword evidence="3" id="KW-1185">Reference proteome</keyword>
<sequence>MRSVPSQMAAWRMKRVRDPMRPAVRLAAQGEAGLRALDLLQDVRRILVGGLLRRSAEVAEPCLRPHPMHSVHRVGPGEVVHASTPREARRRSVST</sequence>
<evidence type="ECO:0000313" key="2">
    <source>
        <dbReference type="EMBL" id="GAA2484311.1"/>
    </source>
</evidence>
<protein>
    <submittedName>
        <fullName evidence="2">Uncharacterized protein</fullName>
    </submittedName>
</protein>
<dbReference type="EMBL" id="BAAASG010000006">
    <property type="protein sequence ID" value="GAA2484311.1"/>
    <property type="molecule type" value="Genomic_DNA"/>
</dbReference>
<evidence type="ECO:0000313" key="3">
    <source>
        <dbReference type="Proteomes" id="UP001501777"/>
    </source>
</evidence>
<proteinExistence type="predicted"/>